<protein>
    <submittedName>
        <fullName evidence="3">Uncharacterized protein</fullName>
    </submittedName>
</protein>
<organism evidence="3 4">
    <name type="scientific">Cochliobolus sativus (strain ND90Pr / ATCC 201652)</name>
    <name type="common">Common root rot and spot blotch fungus</name>
    <name type="synonym">Bipolaris sorokiniana</name>
    <dbReference type="NCBI Taxonomy" id="665912"/>
    <lineage>
        <taxon>Eukaryota</taxon>
        <taxon>Fungi</taxon>
        <taxon>Dikarya</taxon>
        <taxon>Ascomycota</taxon>
        <taxon>Pezizomycotina</taxon>
        <taxon>Dothideomycetes</taxon>
        <taxon>Pleosporomycetidae</taxon>
        <taxon>Pleosporales</taxon>
        <taxon>Pleosporineae</taxon>
        <taxon>Pleosporaceae</taxon>
        <taxon>Bipolaris</taxon>
    </lineage>
</organism>
<evidence type="ECO:0000256" key="1">
    <source>
        <dbReference type="SAM" id="MobiDB-lite"/>
    </source>
</evidence>
<feature type="transmembrane region" description="Helical" evidence="2">
    <location>
        <begin position="140"/>
        <end position="157"/>
    </location>
</feature>
<dbReference type="KEGG" id="bsc:COCSADRAFT_231953"/>
<evidence type="ECO:0000256" key="2">
    <source>
        <dbReference type="SAM" id="Phobius"/>
    </source>
</evidence>
<keyword evidence="2" id="KW-0472">Membrane</keyword>
<dbReference type="RefSeq" id="XP_007702813.1">
    <property type="nucleotide sequence ID" value="XM_007704623.1"/>
</dbReference>
<keyword evidence="2" id="KW-0812">Transmembrane</keyword>
<dbReference type="AlphaFoldDB" id="M2SWY4"/>
<gene>
    <name evidence="3" type="ORF">COCSADRAFT_231953</name>
</gene>
<dbReference type="EMBL" id="KB445648">
    <property type="protein sequence ID" value="EMD61476.1"/>
    <property type="molecule type" value="Genomic_DNA"/>
</dbReference>
<keyword evidence="2" id="KW-1133">Transmembrane helix</keyword>
<feature type="region of interest" description="Disordered" evidence="1">
    <location>
        <begin position="1"/>
        <end position="29"/>
    </location>
</feature>
<keyword evidence="4" id="KW-1185">Reference proteome</keyword>
<feature type="compositionally biased region" description="Basic and acidic residues" evidence="1">
    <location>
        <begin position="1"/>
        <end position="14"/>
    </location>
</feature>
<accession>M2SWY4</accession>
<dbReference type="Proteomes" id="UP000016934">
    <property type="component" value="Unassembled WGS sequence"/>
</dbReference>
<reference evidence="4" key="2">
    <citation type="journal article" date="2013" name="PLoS Genet.">
        <title>Comparative genome structure, secondary metabolite, and effector coding capacity across Cochliobolus pathogens.</title>
        <authorList>
            <person name="Condon B.J."/>
            <person name="Leng Y."/>
            <person name="Wu D."/>
            <person name="Bushley K.E."/>
            <person name="Ohm R.A."/>
            <person name="Otillar R."/>
            <person name="Martin J."/>
            <person name="Schackwitz W."/>
            <person name="Grimwood J."/>
            <person name="MohdZainudin N."/>
            <person name="Xue C."/>
            <person name="Wang R."/>
            <person name="Manning V.A."/>
            <person name="Dhillon B."/>
            <person name="Tu Z.J."/>
            <person name="Steffenson B.J."/>
            <person name="Salamov A."/>
            <person name="Sun H."/>
            <person name="Lowry S."/>
            <person name="LaButti K."/>
            <person name="Han J."/>
            <person name="Copeland A."/>
            <person name="Lindquist E."/>
            <person name="Barry K."/>
            <person name="Schmutz J."/>
            <person name="Baker S.E."/>
            <person name="Ciuffetti L.M."/>
            <person name="Grigoriev I.V."/>
            <person name="Zhong S."/>
            <person name="Turgeon B.G."/>
        </authorList>
    </citation>
    <scope>NUCLEOTIDE SEQUENCE [LARGE SCALE GENOMIC DNA]</scope>
    <source>
        <strain evidence="4">ND90Pr / ATCC 201652</strain>
    </source>
</reference>
<proteinExistence type="predicted"/>
<reference evidence="3 4" key="1">
    <citation type="journal article" date="2012" name="PLoS Pathog.">
        <title>Diverse lifestyles and strategies of plant pathogenesis encoded in the genomes of eighteen Dothideomycetes fungi.</title>
        <authorList>
            <person name="Ohm R.A."/>
            <person name="Feau N."/>
            <person name="Henrissat B."/>
            <person name="Schoch C.L."/>
            <person name="Horwitz B.A."/>
            <person name="Barry K.W."/>
            <person name="Condon B.J."/>
            <person name="Copeland A.C."/>
            <person name="Dhillon B."/>
            <person name="Glaser F."/>
            <person name="Hesse C.N."/>
            <person name="Kosti I."/>
            <person name="LaButti K."/>
            <person name="Lindquist E.A."/>
            <person name="Lucas S."/>
            <person name="Salamov A.A."/>
            <person name="Bradshaw R.E."/>
            <person name="Ciuffetti L."/>
            <person name="Hamelin R.C."/>
            <person name="Kema G.H.J."/>
            <person name="Lawrence C."/>
            <person name="Scott J.A."/>
            <person name="Spatafora J.W."/>
            <person name="Turgeon B.G."/>
            <person name="de Wit P.J.G.M."/>
            <person name="Zhong S."/>
            <person name="Goodwin S.B."/>
            <person name="Grigoriev I.V."/>
        </authorList>
    </citation>
    <scope>NUCLEOTIDE SEQUENCE [LARGE SCALE GENOMIC DNA]</scope>
    <source>
        <strain evidence="4">ND90Pr / ATCC 201652</strain>
    </source>
</reference>
<dbReference type="HOGENOM" id="CLU_1175321_0_0_1"/>
<dbReference type="GeneID" id="19134793"/>
<name>M2SWY4_COCSN</name>
<evidence type="ECO:0000313" key="4">
    <source>
        <dbReference type="Proteomes" id="UP000016934"/>
    </source>
</evidence>
<evidence type="ECO:0000313" key="3">
    <source>
        <dbReference type="EMBL" id="EMD61476.1"/>
    </source>
</evidence>
<sequence length="236" mass="26224">MILGGRRRDAELSDGRPSVSDAPGHKTNRDAVVMQATHRRLVRVYCLMENEALHMHANASLGHAQRASFRYGMPTSSPRLAFLMVFVSAALVLIHQCAKVTLRDKLWTTAGPFAISVQTQEGKRVGLVVMTATCQSITKTPVVITIIIIIIIATAIMDPPPTDYMLVLMPLCCSLAFDRTVSRKRVHDIPAQTLRYKPISPAYPPPSLLRTYTTYIEFATHHAHHSQSIHAYVGKR</sequence>